<evidence type="ECO:0000259" key="1">
    <source>
        <dbReference type="Pfam" id="PF12146"/>
    </source>
</evidence>
<dbReference type="RefSeq" id="WP_380603491.1">
    <property type="nucleotide sequence ID" value="NZ_JBHSDU010000015.1"/>
</dbReference>
<dbReference type="Pfam" id="PF12146">
    <property type="entry name" value="Hydrolase_4"/>
    <property type="match status" value="1"/>
</dbReference>
<organism evidence="2 3">
    <name type="scientific">Steroidobacter flavus</name>
    <dbReference type="NCBI Taxonomy" id="1842136"/>
    <lineage>
        <taxon>Bacteria</taxon>
        <taxon>Pseudomonadati</taxon>
        <taxon>Pseudomonadota</taxon>
        <taxon>Gammaproteobacteria</taxon>
        <taxon>Steroidobacterales</taxon>
        <taxon>Steroidobacteraceae</taxon>
        <taxon>Steroidobacter</taxon>
    </lineage>
</organism>
<dbReference type="Proteomes" id="UP001595904">
    <property type="component" value="Unassembled WGS sequence"/>
</dbReference>
<evidence type="ECO:0000313" key="3">
    <source>
        <dbReference type="Proteomes" id="UP001595904"/>
    </source>
</evidence>
<protein>
    <submittedName>
        <fullName evidence="2">Alpha/beta fold hydrolase</fullName>
    </submittedName>
</protein>
<feature type="domain" description="Serine aminopeptidase S33" evidence="1">
    <location>
        <begin position="53"/>
        <end position="165"/>
    </location>
</feature>
<name>A0ABV8T0V4_9GAMM</name>
<dbReference type="InterPro" id="IPR022742">
    <property type="entry name" value="Hydrolase_4"/>
</dbReference>
<comment type="caution">
    <text evidence="2">The sequence shown here is derived from an EMBL/GenBank/DDBJ whole genome shotgun (WGS) entry which is preliminary data.</text>
</comment>
<keyword evidence="3" id="KW-1185">Reference proteome</keyword>
<dbReference type="SUPFAM" id="SSF53474">
    <property type="entry name" value="alpha/beta-Hydrolases"/>
    <property type="match status" value="1"/>
</dbReference>
<reference evidence="3" key="1">
    <citation type="journal article" date="2019" name="Int. J. Syst. Evol. Microbiol.">
        <title>The Global Catalogue of Microorganisms (GCM) 10K type strain sequencing project: providing services to taxonomists for standard genome sequencing and annotation.</title>
        <authorList>
            <consortium name="The Broad Institute Genomics Platform"/>
            <consortium name="The Broad Institute Genome Sequencing Center for Infectious Disease"/>
            <person name="Wu L."/>
            <person name="Ma J."/>
        </authorList>
    </citation>
    <scope>NUCLEOTIDE SEQUENCE [LARGE SCALE GENOMIC DNA]</scope>
    <source>
        <strain evidence="3">CGMCC 1.10759</strain>
    </source>
</reference>
<evidence type="ECO:0000313" key="2">
    <source>
        <dbReference type="EMBL" id="MFC4313301.1"/>
    </source>
</evidence>
<dbReference type="PANTHER" id="PTHR22946">
    <property type="entry name" value="DIENELACTONE HYDROLASE DOMAIN-CONTAINING PROTEIN-RELATED"/>
    <property type="match status" value="1"/>
</dbReference>
<dbReference type="Gene3D" id="3.40.50.1820">
    <property type="entry name" value="alpha/beta hydrolase"/>
    <property type="match status" value="1"/>
</dbReference>
<dbReference type="GO" id="GO:0016787">
    <property type="term" value="F:hydrolase activity"/>
    <property type="evidence" value="ECO:0007669"/>
    <property type="project" value="UniProtKB-KW"/>
</dbReference>
<dbReference type="InterPro" id="IPR050261">
    <property type="entry name" value="FrsA_esterase"/>
</dbReference>
<keyword evidence="2" id="KW-0378">Hydrolase</keyword>
<sequence>MQQPGDISAVTFTSSEGNTLFGTLHLPAQVRQELPVIVLLSPGVKMRVGPGRLYVPLTDALVEMGYRVFRFDFYGLGDSSGELQETMLADVYNNIEVGRYVADSRSAIQWLRQNTGAKKFILGGLCGGAITALLTAEREPDVEGLLSLGMTVTLASNAATPAKYLTRQQLDSRRQGYYRRLLQPMSWWRLLTFQSEYGVIWRSMKRLIIKDKPVAQAAPVAATAEQRGNANPLFPPAFFAFLKRGGRALMLFSEKDRLQSEYEEKFAAPFAEQLKPYLPQLQQHIVAEANHVLSFTPWQKEMVAVSRGWLQGLHGAK</sequence>
<gene>
    <name evidence="2" type="ORF">ACFPN2_29750</name>
</gene>
<dbReference type="EMBL" id="JBHSDU010000015">
    <property type="protein sequence ID" value="MFC4313301.1"/>
    <property type="molecule type" value="Genomic_DNA"/>
</dbReference>
<proteinExistence type="predicted"/>
<accession>A0ABV8T0V4</accession>
<dbReference type="InterPro" id="IPR029058">
    <property type="entry name" value="AB_hydrolase_fold"/>
</dbReference>